<feature type="domain" description="SANT" evidence="6">
    <location>
        <begin position="136"/>
        <end position="187"/>
    </location>
</feature>
<dbReference type="Gene3D" id="1.10.10.60">
    <property type="entry name" value="Homeodomain-like"/>
    <property type="match status" value="1"/>
</dbReference>
<feature type="compositionally biased region" description="Low complexity" evidence="5">
    <location>
        <begin position="477"/>
        <end position="487"/>
    </location>
</feature>
<evidence type="ECO:0000256" key="2">
    <source>
        <dbReference type="ARBA" id="ARBA00023015"/>
    </source>
</evidence>
<keyword evidence="8" id="KW-1185">Reference proteome</keyword>
<organism evidence="7 8">
    <name type="scientific">Quillaja saponaria</name>
    <name type="common">Soap bark tree</name>
    <dbReference type="NCBI Taxonomy" id="32244"/>
    <lineage>
        <taxon>Eukaryota</taxon>
        <taxon>Viridiplantae</taxon>
        <taxon>Streptophyta</taxon>
        <taxon>Embryophyta</taxon>
        <taxon>Tracheophyta</taxon>
        <taxon>Spermatophyta</taxon>
        <taxon>Magnoliopsida</taxon>
        <taxon>eudicotyledons</taxon>
        <taxon>Gunneridae</taxon>
        <taxon>Pentapetalae</taxon>
        <taxon>rosids</taxon>
        <taxon>fabids</taxon>
        <taxon>Fabales</taxon>
        <taxon>Quillajaceae</taxon>
        <taxon>Quillaja</taxon>
    </lineage>
</organism>
<evidence type="ECO:0000256" key="3">
    <source>
        <dbReference type="ARBA" id="ARBA00023163"/>
    </source>
</evidence>
<evidence type="ECO:0000256" key="4">
    <source>
        <dbReference type="ARBA" id="ARBA00023242"/>
    </source>
</evidence>
<keyword evidence="2" id="KW-0805">Transcription regulation</keyword>
<accession>A0AAD7VEQ6</accession>
<evidence type="ECO:0000313" key="8">
    <source>
        <dbReference type="Proteomes" id="UP001163823"/>
    </source>
</evidence>
<dbReference type="InterPro" id="IPR056067">
    <property type="entry name" value="DUF7650"/>
</dbReference>
<dbReference type="GO" id="GO:0005634">
    <property type="term" value="C:nucleus"/>
    <property type="evidence" value="ECO:0007669"/>
    <property type="project" value="UniProtKB-SubCell"/>
</dbReference>
<gene>
    <name evidence="7" type="ORF">O6P43_010739</name>
</gene>
<evidence type="ECO:0000313" key="7">
    <source>
        <dbReference type="EMBL" id="KAJ7972924.1"/>
    </source>
</evidence>
<evidence type="ECO:0000256" key="1">
    <source>
        <dbReference type="ARBA" id="ARBA00004123"/>
    </source>
</evidence>
<dbReference type="PANTHER" id="PTHR13859:SF11">
    <property type="entry name" value="GRUNGE, ISOFORM J"/>
    <property type="match status" value="1"/>
</dbReference>
<name>A0AAD7VEQ6_QUISA</name>
<dbReference type="InterPro" id="IPR017884">
    <property type="entry name" value="SANT_dom"/>
</dbReference>
<dbReference type="Pfam" id="PF24662">
    <property type="entry name" value="DUF7650"/>
    <property type="match status" value="1"/>
</dbReference>
<sequence>MYDIFGEPQALPHVGDEYQAEIPSLVVAIDLSQLIKPTQSEVMINLPKSLFLGLPIPLMPAYSKVENNVEIVEFVNSEESQVSSKSKSEELKVNCALGDRKNRISLSNIQSTFRSDAMELKAKLDLAQKDCLLPDLLGASWKDIECNSFLLGLYIFGKNLNLVKRFVESKQMGDILSFYYCKFYRSEGYRRWSDCRKLRRRRCIYGQKIFTEWRQQELLSRLFSHVSEECQNVLVELCRSLGEGKMSFEEYVFTLKNVVGINMLIDAVGIGKGKQDLTGIAMEPMKTIHVFSVRPEIPIGKACSSLTSADIIKFLTGDFRLSKARSRDIFWEAVWPRLLARGWHSELPKDHGFSGSKLSLVFLIPGVKKFSRRRLVKGNHYFDSVSDVLNKVASDPGLLEIEIEATEGRIDKKERREPKLRQDLDGLSNERQYHYLQARTSTCTKDQVKFTIVDTSIVHGTKGPKVRQLRSFPFQSMSISAPSSDSSGTELYTSGESEDEAEQTHTSDPVDEMSDKVTCNSLNLTSIPNLENHKHNTDQLNDKHPRNSVKYHFNQKARPHCSKYLAPAMKKKKLIACDHGELTLSTESISTERKSNVDKSLFPSYLPNGGEGILSVTVEYLSYPISLPKGCPNGSNEGSFPQNCLGGEVSAQESKSRPLIDLNLPHDSPELVTDMEKPFTALVNNGNQQSNKSALLSEISQHHELWQLPDGQSSTEQQSINFSRRQSTRNRPLTTKALEALEYGFLNSKRKREC</sequence>
<protein>
    <submittedName>
        <fullName evidence="7">Arginine-glutamic acid dipeptide repeat protein</fullName>
    </submittedName>
</protein>
<feature type="compositionally biased region" description="Polar residues" evidence="5">
    <location>
        <begin position="710"/>
        <end position="733"/>
    </location>
</feature>
<dbReference type="Proteomes" id="UP001163823">
    <property type="component" value="Chromosome 4"/>
</dbReference>
<dbReference type="FunFam" id="1.10.10.60:FF:000374">
    <property type="entry name" value="Arginine-glutamic acid dipeptide repeat protein"/>
    <property type="match status" value="1"/>
</dbReference>
<comment type="subcellular location">
    <subcellularLocation>
        <location evidence="1">Nucleus</location>
    </subcellularLocation>
</comment>
<keyword evidence="3" id="KW-0804">Transcription</keyword>
<dbReference type="GO" id="GO:0003714">
    <property type="term" value="F:transcription corepressor activity"/>
    <property type="evidence" value="ECO:0007669"/>
    <property type="project" value="TreeGrafter"/>
</dbReference>
<evidence type="ECO:0000256" key="5">
    <source>
        <dbReference type="SAM" id="MobiDB-lite"/>
    </source>
</evidence>
<comment type="caution">
    <text evidence="7">The sequence shown here is derived from an EMBL/GenBank/DDBJ whole genome shotgun (WGS) entry which is preliminary data.</text>
</comment>
<dbReference type="AlphaFoldDB" id="A0AAD7VEQ6"/>
<dbReference type="Pfam" id="PF25826">
    <property type="entry name" value="DUF7952"/>
    <property type="match status" value="1"/>
</dbReference>
<dbReference type="InterPro" id="IPR057712">
    <property type="entry name" value="DUF7952"/>
</dbReference>
<reference evidence="7" key="1">
    <citation type="journal article" date="2023" name="Science">
        <title>Elucidation of the pathway for biosynthesis of saponin adjuvants from the soapbark tree.</title>
        <authorList>
            <person name="Reed J."/>
            <person name="Orme A."/>
            <person name="El-Demerdash A."/>
            <person name="Owen C."/>
            <person name="Martin L.B.B."/>
            <person name="Misra R.C."/>
            <person name="Kikuchi S."/>
            <person name="Rejzek M."/>
            <person name="Martin A.C."/>
            <person name="Harkess A."/>
            <person name="Leebens-Mack J."/>
            <person name="Louveau T."/>
            <person name="Stephenson M.J."/>
            <person name="Osbourn A."/>
        </authorList>
    </citation>
    <scope>NUCLEOTIDE SEQUENCE</scope>
    <source>
        <strain evidence="7">S10</strain>
    </source>
</reference>
<dbReference type="KEGG" id="qsa:O6P43_010739"/>
<evidence type="ECO:0000259" key="6">
    <source>
        <dbReference type="PROSITE" id="PS51293"/>
    </source>
</evidence>
<keyword evidence="4" id="KW-0539">Nucleus</keyword>
<feature type="region of interest" description="Disordered" evidence="5">
    <location>
        <begin position="477"/>
        <end position="514"/>
    </location>
</feature>
<proteinExistence type="predicted"/>
<dbReference type="PANTHER" id="PTHR13859">
    <property type="entry name" value="ATROPHIN-RELATED"/>
    <property type="match status" value="1"/>
</dbReference>
<feature type="region of interest" description="Disordered" evidence="5">
    <location>
        <begin position="707"/>
        <end position="733"/>
    </location>
</feature>
<dbReference type="PROSITE" id="PS51293">
    <property type="entry name" value="SANT"/>
    <property type="match status" value="1"/>
</dbReference>
<dbReference type="EMBL" id="JARAOO010000004">
    <property type="protein sequence ID" value="KAJ7972924.1"/>
    <property type="molecule type" value="Genomic_DNA"/>
</dbReference>